<keyword evidence="2" id="KW-1185">Reference proteome</keyword>
<dbReference type="AlphaFoldDB" id="A0A4Y2TEE8"/>
<dbReference type="Proteomes" id="UP000499080">
    <property type="component" value="Unassembled WGS sequence"/>
</dbReference>
<reference evidence="1 2" key="1">
    <citation type="journal article" date="2019" name="Sci. Rep.">
        <title>Orb-weaving spider Araneus ventricosus genome elucidates the spidroin gene catalogue.</title>
        <authorList>
            <person name="Kono N."/>
            <person name="Nakamura H."/>
            <person name="Ohtoshi R."/>
            <person name="Moran D.A.P."/>
            <person name="Shinohara A."/>
            <person name="Yoshida Y."/>
            <person name="Fujiwara M."/>
            <person name="Mori M."/>
            <person name="Tomita M."/>
            <person name="Arakawa K."/>
        </authorList>
    </citation>
    <scope>NUCLEOTIDE SEQUENCE [LARGE SCALE GENOMIC DNA]</scope>
</reference>
<proteinExistence type="predicted"/>
<name>A0A4Y2TEE8_ARAVE</name>
<comment type="caution">
    <text evidence="1">The sequence shown here is derived from an EMBL/GenBank/DDBJ whole genome shotgun (WGS) entry which is preliminary data.</text>
</comment>
<organism evidence="1 2">
    <name type="scientific">Araneus ventricosus</name>
    <name type="common">Orbweaver spider</name>
    <name type="synonym">Epeira ventricosa</name>
    <dbReference type="NCBI Taxonomy" id="182803"/>
    <lineage>
        <taxon>Eukaryota</taxon>
        <taxon>Metazoa</taxon>
        <taxon>Ecdysozoa</taxon>
        <taxon>Arthropoda</taxon>
        <taxon>Chelicerata</taxon>
        <taxon>Arachnida</taxon>
        <taxon>Araneae</taxon>
        <taxon>Araneomorphae</taxon>
        <taxon>Entelegynae</taxon>
        <taxon>Araneoidea</taxon>
        <taxon>Araneidae</taxon>
        <taxon>Araneus</taxon>
    </lineage>
</organism>
<evidence type="ECO:0000313" key="2">
    <source>
        <dbReference type="Proteomes" id="UP000499080"/>
    </source>
</evidence>
<gene>
    <name evidence="1" type="ORF">AVEN_215608_1</name>
</gene>
<evidence type="ECO:0000313" key="1">
    <source>
        <dbReference type="EMBL" id="GBN97455.1"/>
    </source>
</evidence>
<protein>
    <submittedName>
        <fullName evidence="1">Uncharacterized protein</fullName>
    </submittedName>
</protein>
<dbReference type="EMBL" id="BGPR01027179">
    <property type="protein sequence ID" value="GBN97455.1"/>
    <property type="molecule type" value="Genomic_DNA"/>
</dbReference>
<sequence>MNKVSLHGQLTVFSSNAIECTVVRGAVNSSRYVSICLNLCPSDILNDLSLTAWFTQCSWAPSDCSGFRFSHGKSVTVSPRWTTRIAAANEPIVHRRHKVSIRAISSCSAS</sequence>
<accession>A0A4Y2TEE8</accession>